<organism evidence="2 3">
    <name type="scientific">Carboxydothermus pertinax</name>
    <dbReference type="NCBI Taxonomy" id="870242"/>
    <lineage>
        <taxon>Bacteria</taxon>
        <taxon>Bacillati</taxon>
        <taxon>Bacillota</taxon>
        <taxon>Clostridia</taxon>
        <taxon>Thermoanaerobacterales</taxon>
        <taxon>Thermoanaerobacteraceae</taxon>
        <taxon>Carboxydothermus</taxon>
    </lineage>
</organism>
<protein>
    <submittedName>
        <fullName evidence="2">MBL fold metallo-hydrolase</fullName>
    </submittedName>
</protein>
<dbReference type="InterPro" id="IPR001279">
    <property type="entry name" value="Metallo-B-lactamas"/>
</dbReference>
<reference evidence="3" key="1">
    <citation type="submission" date="2016-12" db="EMBL/GenBank/DDBJ databases">
        <title>Draft Genome Sequences od Carboxydothermus pertinax and islandicus, Hydrogenogenic Carboxydotrophic Bacteria.</title>
        <authorList>
            <person name="Fukuyama Y."/>
            <person name="Ohmae K."/>
            <person name="Yoneda Y."/>
            <person name="Yoshida T."/>
            <person name="Sako Y."/>
        </authorList>
    </citation>
    <scope>NUCLEOTIDE SEQUENCE [LARGE SCALE GENOMIC DNA]</scope>
    <source>
        <strain evidence="3">Ug1</strain>
    </source>
</reference>
<dbReference type="Gene3D" id="3.60.15.10">
    <property type="entry name" value="Ribonuclease Z/Hydroxyacylglutathione hydrolase-like"/>
    <property type="match status" value="1"/>
</dbReference>
<comment type="caution">
    <text evidence="2">The sequence shown here is derived from an EMBL/GenBank/DDBJ whole genome shotgun (WGS) entry which is preliminary data.</text>
</comment>
<dbReference type="EMBL" id="BDJK01000003">
    <property type="protein sequence ID" value="GAV21547.1"/>
    <property type="molecule type" value="Genomic_DNA"/>
</dbReference>
<dbReference type="SUPFAM" id="SSF56281">
    <property type="entry name" value="Metallo-hydrolase/oxidoreductase"/>
    <property type="match status" value="1"/>
</dbReference>
<dbReference type="InterPro" id="IPR036866">
    <property type="entry name" value="RibonucZ/Hydroxyglut_hydro"/>
</dbReference>
<name>A0A1L8CRL6_9THEO</name>
<dbReference type="Pfam" id="PF12706">
    <property type="entry name" value="Lactamase_B_2"/>
    <property type="match status" value="1"/>
</dbReference>
<dbReference type="Proteomes" id="UP000187485">
    <property type="component" value="Unassembled WGS sequence"/>
</dbReference>
<keyword evidence="3" id="KW-1185">Reference proteome</keyword>
<evidence type="ECO:0000313" key="2">
    <source>
        <dbReference type="EMBL" id="GAV21547.1"/>
    </source>
</evidence>
<keyword evidence="2" id="KW-0378">Hydrolase</keyword>
<feature type="domain" description="Metallo-beta-lactamase" evidence="1">
    <location>
        <begin position="73"/>
        <end position="205"/>
    </location>
</feature>
<dbReference type="AlphaFoldDB" id="A0A1L8CRL6"/>
<proteinExistence type="predicted"/>
<dbReference type="GO" id="GO:0016787">
    <property type="term" value="F:hydrolase activity"/>
    <property type="evidence" value="ECO:0007669"/>
    <property type="project" value="UniProtKB-KW"/>
</dbReference>
<gene>
    <name evidence="2" type="ORF">cpu_00570</name>
</gene>
<accession>A0A1L8CRL6</accession>
<evidence type="ECO:0000313" key="3">
    <source>
        <dbReference type="Proteomes" id="UP000187485"/>
    </source>
</evidence>
<dbReference type="STRING" id="870242.cpu_00570"/>
<sequence>MMEIDRLDRELREKTAYGIELARERFRSRKNLQSTKENYLLFAGTGGNPEAVLTQTPHTAGFIIKFEEFFMWVDPGPSAIMRARELNIDLGSLTAVYISHGHQDHYGGAEPIIEGMCWGMFARRGFLLAPGKVLDDRMISPFHQGINTGFYSGGPEVVALKAGVPVELGTAVLTPVKAYHGEENYGFILKYKNLTIGYTSDTNYILSYKSFKGIKKVERMGPVGDFIEVEGYREDIKKAYEGVDILIANVTAHNSWMHRHLTTLGLVHLLQGSKVKLAFLTHFNYCCLYPEDLREKMARYVEEKTGIKTLAGIDGLKIELNPEEL</sequence>
<evidence type="ECO:0000259" key="1">
    <source>
        <dbReference type="Pfam" id="PF12706"/>
    </source>
</evidence>